<accession>A0A371CJU1</accession>
<organism evidence="2 3">
    <name type="scientific">Lentinus brumalis</name>
    <dbReference type="NCBI Taxonomy" id="2498619"/>
    <lineage>
        <taxon>Eukaryota</taxon>
        <taxon>Fungi</taxon>
        <taxon>Dikarya</taxon>
        <taxon>Basidiomycota</taxon>
        <taxon>Agaricomycotina</taxon>
        <taxon>Agaricomycetes</taxon>
        <taxon>Polyporales</taxon>
        <taxon>Polyporaceae</taxon>
        <taxon>Lentinus</taxon>
    </lineage>
</organism>
<dbReference type="AlphaFoldDB" id="A0A371CJU1"/>
<sequence>MSQQPIRRPWHFLVATGHQGTKYKCQICPAARSWMYLSAAIAHEDSANHTERAREVASDSDTPTSPFHEPSSPFTIPYASDDVQLDFGDELAHAPSEGDILQVHSTRLGPALPSDGADCIYDDWDGPMGDAMDKLPEDDGEWDTEEEDQAGFCFEGAGEVGTRAEEADDNAPASEELIPPSDDCAPKDGIALQDPNRFFPWLSCEDASLDAMMAFPRACFGEGELEATCWFSGKCGASGLPSVSQVKRHRTALLELCGTDPQLVEGKLGNLFSVNSFKKLVQHELANPLVCRHLHWYSEEVGDSGSEAWQFDKWRHEVPGSIAGPMVRSPEGKDYFVNEPALANVDNLGSIAPVIPVRWFMRDGGLHALAHRLYVHPRDQNAYTIDGRSALELPMSAFFSPYPDFAREHSYYNLPSPSRVTGVITRTDSSDGYQEDIEEVTVALPHPWRVLADGKRVLTLPIWFYCDDTSGNVSKKWNKHNSLLFTLAGLPREQAQLPFNIHFLGTSNIASPLEMFDDVVEQLRESREEGILAYHCEYDEVVLVMPWVLAMLGDNPMQSEFASHIGLTGKCFCRICHVRSSDKARPPGDQGEAVRLAEFLETGRPRDKAETVRALDEQLALILGGAPSNAGPVATETGSKDKYFQHFAERLAAHCAKLKSRSSGDSSGYTREALAEKMKEFRATLPDDLYNPALRLDDFDPHADTPVEVLHVVLLGFVKYFWRDAVSRQKAPGKATLIERIESLELSGLGVTRANGNTLVQYAGSLTGRDFRVVLQIAPAVLDGMIPRNHYEAWLALCRLASLVFQPVIESKTAYLTHLEDAIDDFLAATALWTTQWFNKPKFHILLHLVTHVRRFGPAILYATETFESYNYVIRLRSVHSNHHAPSVDIAHAFSHMHAIRHLVSGGYVYNGEGLLRAGPGVRDFLHDAVFLRLMGMNSLFKRSGYGKYSTVPKPTMTLSWESTRSGRAGCPMRPLNSRSVIRQCHAVILKDDDVARTGNFVLYRAHPRSQPLDHPGAIALGRIVEILADTASQRVISILIQRCTIGAQISPYMFPGVTLLDDFHLVPSLADCLTVVNVFHNCARNMCTSTETRELKQERITLDKKGSELTHIEPNDLVLNLAQLRSGALLSRFQTRTPRPDTAALIRRAIAIRHALDGTAPDDPAPEADHSAMPTASSTLPPPAASTPPAVSTPPCPRPSEPVAAAPEAGLRSGAKRAGRPNSHDDGRQTKRPRRAAPAPATQIDGMAAGEWTVYTPETYHAE</sequence>
<keyword evidence="3" id="KW-1185">Reference proteome</keyword>
<feature type="region of interest" description="Disordered" evidence="1">
    <location>
        <begin position="1158"/>
        <end position="1264"/>
    </location>
</feature>
<evidence type="ECO:0000256" key="1">
    <source>
        <dbReference type="SAM" id="MobiDB-lite"/>
    </source>
</evidence>
<feature type="compositionally biased region" description="Pro residues" evidence="1">
    <location>
        <begin position="1181"/>
        <end position="1201"/>
    </location>
</feature>
<dbReference type="PANTHER" id="PTHR31912">
    <property type="entry name" value="IP13529P"/>
    <property type="match status" value="1"/>
</dbReference>
<feature type="region of interest" description="Disordered" evidence="1">
    <location>
        <begin position="48"/>
        <end position="71"/>
    </location>
</feature>
<protein>
    <submittedName>
        <fullName evidence="2">Uncharacterized protein</fullName>
    </submittedName>
</protein>
<dbReference type="PANTHER" id="PTHR31912:SF34">
    <property type="entry name" value="NOTOCHORD-RELATED PROTEIN"/>
    <property type="match status" value="1"/>
</dbReference>
<feature type="compositionally biased region" description="Basic and acidic residues" evidence="1">
    <location>
        <begin position="48"/>
        <end position="57"/>
    </location>
</feature>
<evidence type="ECO:0000313" key="2">
    <source>
        <dbReference type="EMBL" id="RDX40530.1"/>
    </source>
</evidence>
<dbReference type="EMBL" id="KZ857550">
    <property type="protein sequence ID" value="RDX40530.1"/>
    <property type="molecule type" value="Genomic_DNA"/>
</dbReference>
<evidence type="ECO:0000313" key="3">
    <source>
        <dbReference type="Proteomes" id="UP000256964"/>
    </source>
</evidence>
<proteinExistence type="predicted"/>
<dbReference type="Proteomes" id="UP000256964">
    <property type="component" value="Unassembled WGS sequence"/>
</dbReference>
<dbReference type="OrthoDB" id="2246127at2759"/>
<feature type="region of interest" description="Disordered" evidence="1">
    <location>
        <begin position="161"/>
        <end position="186"/>
    </location>
</feature>
<gene>
    <name evidence="2" type="ORF">OH76DRAFT_1394203</name>
</gene>
<name>A0A371CJU1_9APHY</name>
<dbReference type="STRING" id="139420.A0A371CJU1"/>
<reference evidence="2 3" key="1">
    <citation type="journal article" date="2018" name="Biotechnol. Biofuels">
        <title>Integrative visual omics of the white-rot fungus Polyporus brumalis exposes the biotechnological potential of its oxidative enzymes for delignifying raw plant biomass.</title>
        <authorList>
            <person name="Miyauchi S."/>
            <person name="Rancon A."/>
            <person name="Drula E."/>
            <person name="Hage H."/>
            <person name="Chaduli D."/>
            <person name="Favel A."/>
            <person name="Grisel S."/>
            <person name="Henrissat B."/>
            <person name="Herpoel-Gimbert I."/>
            <person name="Ruiz-Duenas F.J."/>
            <person name="Chevret D."/>
            <person name="Hainaut M."/>
            <person name="Lin J."/>
            <person name="Wang M."/>
            <person name="Pangilinan J."/>
            <person name="Lipzen A."/>
            <person name="Lesage-Meessen L."/>
            <person name="Navarro D."/>
            <person name="Riley R."/>
            <person name="Grigoriev I.V."/>
            <person name="Zhou S."/>
            <person name="Raouche S."/>
            <person name="Rosso M.N."/>
        </authorList>
    </citation>
    <scope>NUCLEOTIDE SEQUENCE [LARGE SCALE GENOMIC DNA]</scope>
    <source>
        <strain evidence="2 3">BRFM 1820</strain>
    </source>
</reference>